<reference evidence="2 3" key="1">
    <citation type="submission" date="2018-12" db="EMBL/GenBank/DDBJ databases">
        <authorList>
            <person name="Sun L."/>
            <person name="Chen Z."/>
        </authorList>
    </citation>
    <scope>NUCLEOTIDE SEQUENCE [LARGE SCALE GENOMIC DNA]</scope>
    <source>
        <strain evidence="2 3">LMG 29736</strain>
    </source>
</reference>
<dbReference type="EMBL" id="BORJ01000013">
    <property type="protein sequence ID" value="GIN98281.1"/>
    <property type="molecule type" value="Genomic_DNA"/>
</dbReference>
<reference evidence="1 4" key="2">
    <citation type="submission" date="2021-03" db="EMBL/GenBank/DDBJ databases">
        <title>Antimicrobial resistance genes in bacteria isolated from Japanese honey, and their potential for conferring macrolide and lincosamide resistance in the American foulbrood pathogen Paenibacillus larvae.</title>
        <authorList>
            <person name="Okamoto M."/>
            <person name="Kumagai M."/>
            <person name="Kanamori H."/>
            <person name="Takamatsu D."/>
        </authorList>
    </citation>
    <scope>NUCLEOTIDE SEQUENCE [LARGE SCALE GENOMIC DNA]</scope>
    <source>
        <strain evidence="1 4">J6TS1</strain>
    </source>
</reference>
<dbReference type="InterPro" id="IPR013321">
    <property type="entry name" value="Arc_rbn_hlx_hlx"/>
</dbReference>
<gene>
    <name evidence="2" type="ORF">D5F11_020475</name>
    <name evidence="1" type="ORF">J6TS1_41510</name>
</gene>
<evidence type="ECO:0000313" key="3">
    <source>
        <dbReference type="Proteomes" id="UP000287296"/>
    </source>
</evidence>
<name>A0A429X3C9_SIMTE</name>
<evidence type="ECO:0000313" key="4">
    <source>
        <dbReference type="Proteomes" id="UP000680670"/>
    </source>
</evidence>
<sequence>MERPQINIRISKELKEEFYTYCKRENLQPSALIRNWIEEAVEIDKAKNNGFNSNILFPRNII</sequence>
<dbReference type="InterPro" id="IPR010985">
    <property type="entry name" value="Ribbon_hlx_hlx"/>
</dbReference>
<keyword evidence="4" id="KW-1185">Reference proteome</keyword>
<comment type="caution">
    <text evidence="2">The sequence shown here is derived from an EMBL/GenBank/DDBJ whole genome shotgun (WGS) entry which is preliminary data.</text>
</comment>
<organism evidence="2 3">
    <name type="scientific">Siminovitchia terrae</name>
    <name type="common">Bacillus terrae</name>
    <dbReference type="NCBI Taxonomy" id="1914933"/>
    <lineage>
        <taxon>Bacteria</taxon>
        <taxon>Bacillati</taxon>
        <taxon>Bacillota</taxon>
        <taxon>Bacilli</taxon>
        <taxon>Bacillales</taxon>
        <taxon>Bacillaceae</taxon>
        <taxon>Siminovitchia</taxon>
    </lineage>
</organism>
<dbReference type="Gene3D" id="1.10.1220.10">
    <property type="entry name" value="Met repressor-like"/>
    <property type="match status" value="1"/>
</dbReference>
<dbReference type="Proteomes" id="UP000287296">
    <property type="component" value="Unassembled WGS sequence"/>
</dbReference>
<dbReference type="RefSeq" id="WP_120117981.1">
    <property type="nucleotide sequence ID" value="NZ_BORI01000011.1"/>
</dbReference>
<dbReference type="OrthoDB" id="9914120at2"/>
<dbReference type="GO" id="GO:0006355">
    <property type="term" value="P:regulation of DNA-templated transcription"/>
    <property type="evidence" value="ECO:0007669"/>
    <property type="project" value="InterPro"/>
</dbReference>
<protein>
    <submittedName>
        <fullName evidence="2">Uncharacterized protein</fullName>
    </submittedName>
</protein>
<evidence type="ECO:0000313" key="2">
    <source>
        <dbReference type="EMBL" id="RST57879.1"/>
    </source>
</evidence>
<dbReference type="AlphaFoldDB" id="A0A429X3C9"/>
<dbReference type="EMBL" id="QYTW02000027">
    <property type="protein sequence ID" value="RST57879.1"/>
    <property type="molecule type" value="Genomic_DNA"/>
</dbReference>
<evidence type="ECO:0000313" key="1">
    <source>
        <dbReference type="EMBL" id="GIN98281.1"/>
    </source>
</evidence>
<proteinExistence type="predicted"/>
<dbReference type="Proteomes" id="UP000680670">
    <property type="component" value="Unassembled WGS sequence"/>
</dbReference>
<accession>A0A429X3C9</accession>
<dbReference type="SUPFAM" id="SSF47598">
    <property type="entry name" value="Ribbon-helix-helix"/>
    <property type="match status" value="1"/>
</dbReference>